<dbReference type="CDD" id="cd06849">
    <property type="entry name" value="lipoyl_domain"/>
    <property type="match status" value="1"/>
</dbReference>
<dbReference type="InterPro" id="IPR036188">
    <property type="entry name" value="FAD/NAD-bd_sf"/>
</dbReference>
<comment type="subcellular location">
    <subcellularLocation>
        <location evidence="1">Cytoplasm</location>
    </subcellularLocation>
</comment>
<evidence type="ECO:0000256" key="4">
    <source>
        <dbReference type="ARBA" id="ARBA00016961"/>
    </source>
</evidence>
<dbReference type="Proteomes" id="UP000198847">
    <property type="component" value="Unassembled WGS sequence"/>
</dbReference>
<evidence type="ECO:0000259" key="18">
    <source>
        <dbReference type="PROSITE" id="PS50968"/>
    </source>
</evidence>
<evidence type="ECO:0000256" key="13">
    <source>
        <dbReference type="ARBA" id="ARBA00049187"/>
    </source>
</evidence>
<comment type="catalytic activity">
    <reaction evidence="13 17">
        <text>N(6)-[(R)-dihydrolipoyl]-L-lysyl-[protein] + NAD(+) = N(6)-[(R)-lipoyl]-L-lysyl-[protein] + NADH + H(+)</text>
        <dbReference type="Rhea" id="RHEA:15045"/>
        <dbReference type="Rhea" id="RHEA-COMP:10474"/>
        <dbReference type="Rhea" id="RHEA-COMP:10475"/>
        <dbReference type="ChEBI" id="CHEBI:15378"/>
        <dbReference type="ChEBI" id="CHEBI:57540"/>
        <dbReference type="ChEBI" id="CHEBI:57945"/>
        <dbReference type="ChEBI" id="CHEBI:83099"/>
        <dbReference type="ChEBI" id="CHEBI:83100"/>
        <dbReference type="EC" id="1.8.1.4"/>
    </reaction>
</comment>
<feature type="active site" description="Proton acceptor" evidence="14">
    <location>
        <position position="542"/>
    </location>
</feature>
<evidence type="ECO:0000256" key="6">
    <source>
        <dbReference type="ARBA" id="ARBA00022630"/>
    </source>
</evidence>
<dbReference type="InterPro" id="IPR004099">
    <property type="entry name" value="Pyr_nucl-diS_OxRdtase_dimer"/>
</dbReference>
<evidence type="ECO:0000256" key="10">
    <source>
        <dbReference type="ARBA" id="ARBA00023027"/>
    </source>
</evidence>
<evidence type="ECO:0000256" key="3">
    <source>
        <dbReference type="ARBA" id="ARBA00012608"/>
    </source>
</evidence>
<dbReference type="EC" id="1.8.1.4" evidence="3 17"/>
<gene>
    <name evidence="19" type="ORF">SAMN04490178_103133</name>
</gene>
<dbReference type="FunFam" id="3.30.390.30:FF:000001">
    <property type="entry name" value="Dihydrolipoyl dehydrogenase"/>
    <property type="match status" value="1"/>
</dbReference>
<organism evidence="19 20">
    <name type="scientific">Propionispora vibrioides</name>
    <dbReference type="NCBI Taxonomy" id="112903"/>
    <lineage>
        <taxon>Bacteria</taxon>
        <taxon>Bacillati</taxon>
        <taxon>Bacillota</taxon>
        <taxon>Negativicutes</taxon>
        <taxon>Selenomonadales</taxon>
        <taxon>Sporomusaceae</taxon>
        <taxon>Propionispora</taxon>
    </lineage>
</organism>
<dbReference type="GO" id="GO:0005737">
    <property type="term" value="C:cytoplasm"/>
    <property type="evidence" value="ECO:0007669"/>
    <property type="project" value="UniProtKB-SubCell"/>
</dbReference>
<dbReference type="SUPFAM" id="SSF51905">
    <property type="entry name" value="FAD/NAD(P)-binding domain"/>
    <property type="match status" value="1"/>
</dbReference>
<comment type="miscellaneous">
    <text evidence="17">The active site is a redox-active disulfide bond.</text>
</comment>
<evidence type="ECO:0000313" key="19">
    <source>
        <dbReference type="EMBL" id="SEO60279.1"/>
    </source>
</evidence>
<feature type="binding site" evidence="15">
    <location>
        <begin position="246"/>
        <end position="248"/>
    </location>
    <ligand>
        <name>FAD</name>
        <dbReference type="ChEBI" id="CHEBI:57692"/>
    </ligand>
</feature>
<feature type="binding site" evidence="15">
    <location>
        <position position="155"/>
    </location>
    <ligand>
        <name>FAD</name>
        <dbReference type="ChEBI" id="CHEBI:57692"/>
    </ligand>
</feature>
<feature type="domain" description="Lipoyl-binding" evidence="18">
    <location>
        <begin position="2"/>
        <end position="77"/>
    </location>
</feature>
<dbReference type="RefSeq" id="WP_245732215.1">
    <property type="nucleotide sequence ID" value="NZ_FODY01000003.1"/>
</dbReference>
<dbReference type="PROSITE" id="PS00189">
    <property type="entry name" value="LIPOYL"/>
    <property type="match status" value="1"/>
</dbReference>
<evidence type="ECO:0000256" key="12">
    <source>
        <dbReference type="ARBA" id="ARBA00023284"/>
    </source>
</evidence>
<feature type="binding site" evidence="15">
    <location>
        <begin position="283"/>
        <end position="290"/>
    </location>
    <ligand>
        <name>NAD(+)</name>
        <dbReference type="ChEBI" id="CHEBI:57540"/>
    </ligand>
</feature>
<dbReference type="PRINTS" id="PR00368">
    <property type="entry name" value="FADPNR"/>
</dbReference>
<keyword evidence="8 15" id="KW-0274">FAD</keyword>
<feature type="binding site" evidence="15">
    <location>
        <position position="218"/>
    </location>
    <ligand>
        <name>FAD</name>
        <dbReference type="ChEBI" id="CHEBI:57692"/>
    </ligand>
</feature>
<keyword evidence="5" id="KW-0963">Cytoplasm</keyword>
<dbReference type="InterPro" id="IPR000089">
    <property type="entry name" value="Biotin_lipoyl"/>
</dbReference>
<dbReference type="PANTHER" id="PTHR22912">
    <property type="entry name" value="DISULFIDE OXIDOREDUCTASE"/>
    <property type="match status" value="1"/>
</dbReference>
<dbReference type="Gene3D" id="2.40.50.100">
    <property type="match status" value="1"/>
</dbReference>
<evidence type="ECO:0000313" key="20">
    <source>
        <dbReference type="Proteomes" id="UP000198847"/>
    </source>
</evidence>
<dbReference type="InterPro" id="IPR001100">
    <property type="entry name" value="Pyr_nuc-diS_OxRdtase"/>
</dbReference>
<feature type="disulfide bond" description="Redox-active" evidence="16">
    <location>
        <begin position="146"/>
        <end position="151"/>
    </location>
</feature>
<dbReference type="PIRSF" id="PIRSF000350">
    <property type="entry name" value="Mercury_reductase_MerA"/>
    <property type="match status" value="1"/>
</dbReference>
<dbReference type="InterPro" id="IPR003016">
    <property type="entry name" value="2-oxoA_DH_lipoyl-BS"/>
</dbReference>
<sequence>MATELLMPKLGMTMEEGTIVKWFKQVGEQVKEGEILLEIMTDKVNMEVEAPATGQVLALLAPEGAVIEVNKPIAYIGQAGEQVGAAPQTAPQAAPAAPAAPAAAGKTDYQVVVLGGGPGGYVAAIRAAQCGLKTALIEKDSLGGTCLNRGCIPTKALLRSAEVYETIKKAGEFGIAASNVTSDMKAVFARKDRIVKGLVGGIKGLLQANKVDVFNGEGKALTPNQLEITQKDGVKKISTEKLIIATGSTPFLPPIPGADNPGVITSNEALELGKVPQSLVIIGGGVIGLEFAYMMQTFGAKVTIIEMLPRILPMADKEVVDVLVASLKKQGVTIFTNAKVNKISKTASALAVEYEFEGALHTAEGENVLVSTGRAANFTGIEGLGIHEKKGIPVNEKMETKLPGVYAIGDIASKIQLAHVASAQGIVAAENAAGMNSHYSDKIIPSCIYTSPEVAWVGISEAEAKEKYQAIKVGKFPFKASGKAMAYGDTEGFVKVVCDAKYGEILGVHIVGPHATDLVSEGVLAQSLEATLEELGHAIHPHPTLSEALMEAAHVAMGQGIHWK</sequence>
<dbReference type="InterPro" id="IPR006258">
    <property type="entry name" value="Lipoamide_DH"/>
</dbReference>
<dbReference type="GO" id="GO:0050660">
    <property type="term" value="F:flavin adenine dinucleotide binding"/>
    <property type="evidence" value="ECO:0007669"/>
    <property type="project" value="InterPro"/>
</dbReference>
<evidence type="ECO:0000256" key="7">
    <source>
        <dbReference type="ARBA" id="ARBA00022823"/>
    </source>
</evidence>
<keyword evidence="12 17" id="KW-0676">Redox-active center</keyword>
<evidence type="ECO:0000256" key="11">
    <source>
        <dbReference type="ARBA" id="ARBA00023157"/>
    </source>
</evidence>
<dbReference type="InterPro" id="IPR016156">
    <property type="entry name" value="FAD/NAD-linked_Rdtase_dimer_sf"/>
</dbReference>
<reference evidence="19 20" key="1">
    <citation type="submission" date="2016-10" db="EMBL/GenBank/DDBJ databases">
        <authorList>
            <person name="de Groot N.N."/>
        </authorList>
    </citation>
    <scope>NUCLEOTIDE SEQUENCE [LARGE SCALE GENOMIC DNA]</scope>
    <source>
        <strain evidence="19 20">DSM 13305</strain>
    </source>
</reference>
<dbReference type="PROSITE" id="PS50968">
    <property type="entry name" value="BIOTINYL_LIPOYL"/>
    <property type="match status" value="1"/>
</dbReference>
<dbReference type="Pfam" id="PF00364">
    <property type="entry name" value="Biotin_lipoyl"/>
    <property type="match status" value="1"/>
</dbReference>
<keyword evidence="10 15" id="KW-0520">NAD</keyword>
<keyword evidence="15" id="KW-0547">Nucleotide-binding</keyword>
<protein>
    <recommendedName>
        <fullName evidence="4 17">Dihydrolipoyl dehydrogenase</fullName>
        <ecNumber evidence="3 17">1.8.1.4</ecNumber>
    </recommendedName>
</protein>
<dbReference type="PROSITE" id="PS00076">
    <property type="entry name" value="PYRIDINE_REDOX_1"/>
    <property type="match status" value="1"/>
</dbReference>
<keyword evidence="7" id="KW-0450">Lipoyl</keyword>
<dbReference type="Gene3D" id="3.30.390.30">
    <property type="match status" value="1"/>
</dbReference>
<evidence type="ECO:0000256" key="9">
    <source>
        <dbReference type="ARBA" id="ARBA00023002"/>
    </source>
</evidence>
<name>A0A1H8R0Z3_9FIRM</name>
<keyword evidence="20" id="KW-1185">Reference proteome</keyword>
<dbReference type="InterPro" id="IPR050151">
    <property type="entry name" value="Class-I_Pyr_Nuc-Dis_Oxidored"/>
</dbReference>
<feature type="binding site" evidence="15">
    <location>
        <position position="410"/>
    </location>
    <ligand>
        <name>FAD</name>
        <dbReference type="ChEBI" id="CHEBI:57692"/>
    </ligand>
</feature>
<dbReference type="InterPro" id="IPR012999">
    <property type="entry name" value="Pyr_OxRdtase_I_AS"/>
</dbReference>
<dbReference type="EMBL" id="FODY01000003">
    <property type="protein sequence ID" value="SEO60279.1"/>
    <property type="molecule type" value="Genomic_DNA"/>
</dbReference>
<dbReference type="PRINTS" id="PR00411">
    <property type="entry name" value="PNDRDTASEI"/>
</dbReference>
<evidence type="ECO:0000256" key="5">
    <source>
        <dbReference type="ARBA" id="ARBA00022490"/>
    </source>
</evidence>
<dbReference type="PANTHER" id="PTHR22912:SF217">
    <property type="entry name" value="DIHYDROLIPOYL DEHYDROGENASE"/>
    <property type="match status" value="1"/>
</dbReference>
<dbReference type="Pfam" id="PF07992">
    <property type="entry name" value="Pyr_redox_2"/>
    <property type="match status" value="1"/>
</dbReference>
<evidence type="ECO:0000256" key="2">
    <source>
        <dbReference type="ARBA" id="ARBA00007532"/>
    </source>
</evidence>
<evidence type="ECO:0000256" key="1">
    <source>
        <dbReference type="ARBA" id="ARBA00004496"/>
    </source>
</evidence>
<dbReference type="SUPFAM" id="SSF51230">
    <property type="entry name" value="Single hybrid motif"/>
    <property type="match status" value="1"/>
</dbReference>
<proteinExistence type="inferred from homology"/>
<accession>A0A1H8R0Z3</accession>
<dbReference type="AlphaFoldDB" id="A0A1H8R0Z3"/>
<comment type="similarity">
    <text evidence="2 17">Belongs to the class-I pyridine nucleotide-disulfide oxidoreductase family.</text>
</comment>
<evidence type="ECO:0000256" key="8">
    <source>
        <dbReference type="ARBA" id="ARBA00022827"/>
    </source>
</evidence>
<dbReference type="GO" id="GO:0004148">
    <property type="term" value="F:dihydrolipoyl dehydrogenase (NADH) activity"/>
    <property type="evidence" value="ECO:0007669"/>
    <property type="project" value="UniProtKB-EC"/>
</dbReference>
<feature type="binding site" evidence="15">
    <location>
        <position position="373"/>
    </location>
    <ligand>
        <name>NAD(+)</name>
        <dbReference type="ChEBI" id="CHEBI:57540"/>
    </ligand>
</feature>
<keyword evidence="6 17" id="KW-0285">Flavoprotein</keyword>
<dbReference type="Gene3D" id="3.50.50.60">
    <property type="entry name" value="FAD/NAD(P)-binding domain"/>
    <property type="match status" value="2"/>
</dbReference>
<dbReference type="InterPro" id="IPR023753">
    <property type="entry name" value="FAD/NAD-binding_dom"/>
</dbReference>
<dbReference type="InterPro" id="IPR011053">
    <property type="entry name" value="Single_hybrid_motif"/>
</dbReference>
<evidence type="ECO:0000256" key="17">
    <source>
        <dbReference type="RuleBase" id="RU003692"/>
    </source>
</evidence>
<feature type="binding site" evidence="15">
    <location>
        <position position="306"/>
    </location>
    <ligand>
        <name>NAD(+)</name>
        <dbReference type="ChEBI" id="CHEBI:57540"/>
    </ligand>
</feature>
<evidence type="ECO:0000256" key="16">
    <source>
        <dbReference type="PIRSR" id="PIRSR000350-4"/>
    </source>
</evidence>
<dbReference type="Pfam" id="PF02852">
    <property type="entry name" value="Pyr_redox_dim"/>
    <property type="match status" value="1"/>
</dbReference>
<comment type="cofactor">
    <cofactor evidence="15 17">
        <name>FAD</name>
        <dbReference type="ChEBI" id="CHEBI:57692"/>
    </cofactor>
    <text evidence="15 17">Binds 1 FAD per subunit.</text>
</comment>
<dbReference type="STRING" id="112903.SAMN04490178_103133"/>
<keyword evidence="11" id="KW-1015">Disulfide bond</keyword>
<evidence type="ECO:0000256" key="14">
    <source>
        <dbReference type="PIRSR" id="PIRSR000350-2"/>
    </source>
</evidence>
<dbReference type="NCBIfam" id="TIGR01350">
    <property type="entry name" value="lipoamide_DH"/>
    <property type="match status" value="1"/>
</dbReference>
<keyword evidence="9 17" id="KW-0560">Oxidoreductase</keyword>
<dbReference type="GO" id="GO:0006103">
    <property type="term" value="P:2-oxoglutarate metabolic process"/>
    <property type="evidence" value="ECO:0007669"/>
    <property type="project" value="TreeGrafter"/>
</dbReference>
<evidence type="ECO:0000256" key="15">
    <source>
        <dbReference type="PIRSR" id="PIRSR000350-3"/>
    </source>
</evidence>
<dbReference type="SUPFAM" id="SSF55424">
    <property type="entry name" value="FAD/NAD-linked reductases, dimerisation (C-terminal) domain"/>
    <property type="match status" value="1"/>
</dbReference>